<comment type="caution">
    <text evidence="1">The sequence shown here is derived from an EMBL/GenBank/DDBJ whole genome shotgun (WGS) entry which is preliminary data.</text>
</comment>
<dbReference type="EMBL" id="QYBC01000015">
    <property type="protein sequence ID" value="RYB03211.1"/>
    <property type="molecule type" value="Genomic_DNA"/>
</dbReference>
<reference evidence="1 2" key="1">
    <citation type="submission" date="2018-09" db="EMBL/GenBank/DDBJ databases">
        <authorList>
            <person name="Grouzdev D.S."/>
            <person name="Krutkina M.S."/>
        </authorList>
    </citation>
    <scope>NUCLEOTIDE SEQUENCE [LARGE SCALE GENOMIC DNA]</scope>
    <source>
        <strain evidence="1 2">RmlP001</strain>
    </source>
</reference>
<organism evidence="1 2">
    <name type="scientific">Lichenibacterium ramalinae</name>
    <dbReference type="NCBI Taxonomy" id="2316527"/>
    <lineage>
        <taxon>Bacteria</taxon>
        <taxon>Pseudomonadati</taxon>
        <taxon>Pseudomonadota</taxon>
        <taxon>Alphaproteobacteria</taxon>
        <taxon>Hyphomicrobiales</taxon>
        <taxon>Lichenihabitantaceae</taxon>
        <taxon>Lichenibacterium</taxon>
    </lineage>
</organism>
<dbReference type="InterPro" id="IPR010593">
    <property type="entry name" value="DUF1159"/>
</dbReference>
<dbReference type="AlphaFoldDB" id="A0A4Q2RA98"/>
<dbReference type="OrthoDB" id="7160947at2"/>
<reference evidence="1 2" key="2">
    <citation type="submission" date="2019-02" db="EMBL/GenBank/DDBJ databases">
        <title>'Lichenibacterium ramalinii' gen. nov. sp. nov., 'Lichenibacterium minor' gen. nov. sp. nov.</title>
        <authorList>
            <person name="Pankratov T."/>
        </authorList>
    </citation>
    <scope>NUCLEOTIDE SEQUENCE [LARGE SCALE GENOMIC DNA]</scope>
    <source>
        <strain evidence="1 2">RmlP001</strain>
    </source>
</reference>
<protein>
    <submittedName>
        <fullName evidence="1">DUF721 domain-containing protein</fullName>
    </submittedName>
</protein>
<dbReference type="PIRSF" id="PIRSF032064">
    <property type="entry name" value="UCP032064"/>
    <property type="match status" value="1"/>
</dbReference>
<sequence length="168" mass="17668">MAVGGKARYGGRPLADWVDGCIAPALARFGFGEADIVSGWADIAGPRVAAFAEPVEIKWPRRRAAATSGEPARAPATLVVRVEGAFALELQHLAPLLVERINAHLGWRCIGKLALRQAPLVGRAAPRRPVPPPQPAALARAGEVASGIADEALRDALVRLGARVIEAR</sequence>
<evidence type="ECO:0000313" key="2">
    <source>
        <dbReference type="Proteomes" id="UP000289411"/>
    </source>
</evidence>
<name>A0A4Q2RA98_9HYPH</name>
<dbReference type="RefSeq" id="WP_129220500.1">
    <property type="nucleotide sequence ID" value="NZ_QYBC01000015.1"/>
</dbReference>
<gene>
    <name evidence="1" type="ORF">D3272_17450</name>
</gene>
<proteinExistence type="predicted"/>
<dbReference type="Proteomes" id="UP000289411">
    <property type="component" value="Unassembled WGS sequence"/>
</dbReference>
<accession>A0A4Q2RA98</accession>
<dbReference type="Pfam" id="PF05258">
    <property type="entry name" value="DciA"/>
    <property type="match status" value="1"/>
</dbReference>
<dbReference type="InterPro" id="IPR007922">
    <property type="entry name" value="DciA-like"/>
</dbReference>
<evidence type="ECO:0000313" key="1">
    <source>
        <dbReference type="EMBL" id="RYB03211.1"/>
    </source>
</evidence>
<keyword evidence="2" id="KW-1185">Reference proteome</keyword>